<dbReference type="EMBL" id="CAJNRD030001124">
    <property type="protein sequence ID" value="CAG5106760.1"/>
    <property type="molecule type" value="Genomic_DNA"/>
</dbReference>
<gene>
    <name evidence="3" type="ORF">HICCMSTLAB_LOCUS12421</name>
</gene>
<evidence type="ECO:0000256" key="2">
    <source>
        <dbReference type="SAM" id="Phobius"/>
    </source>
</evidence>
<dbReference type="Proteomes" id="UP000786811">
    <property type="component" value="Unassembled WGS sequence"/>
</dbReference>
<feature type="compositionally biased region" description="Low complexity" evidence="1">
    <location>
        <begin position="14"/>
        <end position="39"/>
    </location>
</feature>
<feature type="region of interest" description="Disordered" evidence="1">
    <location>
        <begin position="1"/>
        <end position="43"/>
    </location>
</feature>
<keyword evidence="2" id="KW-0472">Membrane</keyword>
<reference evidence="3" key="1">
    <citation type="submission" date="2021-04" db="EMBL/GenBank/DDBJ databases">
        <authorList>
            <person name="Chebbi M.A.C M."/>
        </authorList>
    </citation>
    <scope>NUCLEOTIDE SEQUENCE</scope>
</reference>
<protein>
    <submittedName>
        <fullName evidence="3">Uncharacterized protein</fullName>
    </submittedName>
</protein>
<dbReference type="Gene3D" id="3.40.50.20">
    <property type="match status" value="1"/>
</dbReference>
<keyword evidence="2" id="KW-1133">Transmembrane helix</keyword>
<feature type="transmembrane region" description="Helical" evidence="2">
    <location>
        <begin position="152"/>
        <end position="181"/>
    </location>
</feature>
<feature type="transmembrane region" description="Helical" evidence="2">
    <location>
        <begin position="120"/>
        <end position="140"/>
    </location>
</feature>
<keyword evidence="4" id="KW-1185">Reference proteome</keyword>
<evidence type="ECO:0000313" key="4">
    <source>
        <dbReference type="Proteomes" id="UP000786811"/>
    </source>
</evidence>
<proteinExistence type="predicted"/>
<accession>A0A8J2HSB7</accession>
<evidence type="ECO:0000256" key="1">
    <source>
        <dbReference type="SAM" id="MobiDB-lite"/>
    </source>
</evidence>
<organism evidence="3 4">
    <name type="scientific">Cotesia congregata</name>
    <name type="common">Parasitoid wasp</name>
    <name type="synonym">Apanteles congregatus</name>
    <dbReference type="NCBI Taxonomy" id="51543"/>
    <lineage>
        <taxon>Eukaryota</taxon>
        <taxon>Metazoa</taxon>
        <taxon>Ecdysozoa</taxon>
        <taxon>Arthropoda</taxon>
        <taxon>Hexapoda</taxon>
        <taxon>Insecta</taxon>
        <taxon>Pterygota</taxon>
        <taxon>Neoptera</taxon>
        <taxon>Endopterygota</taxon>
        <taxon>Hymenoptera</taxon>
        <taxon>Apocrita</taxon>
        <taxon>Ichneumonoidea</taxon>
        <taxon>Braconidae</taxon>
        <taxon>Microgastrinae</taxon>
        <taxon>Cotesia</taxon>
    </lineage>
</organism>
<sequence>MPTCASDNSLHFYGSRSPSGSRSNSVSPILPSSPLSSSPTQMNMMTNFKRSISDMSNSSQSSTWSEKSASSAAAAAAAAAAPTIILRRNKCKHQNQPPSVPSPPIDTKQQPKISIPKRGILIRLIMWYFNFIVHIVSGTINTTLFMMRAPTVWASFWVCIFFVILQLPLTFLKYFISILYTPASELARHKRCVLISGGSTVQAVHLARNFHKAGARVIVCEIEGLFSLARFSIACSKFYTVPRPSLNNAMEYIKALKNIVEKEKATYYIPVSSTSPAYYDALAKIHLETLGCECFVPCASEVTALDNPLELLKRCQSAGLTTPVYFVLKSVDDALLLYETGALRSDRHMMLAAGPAGLRDRIKLALPPSAQEFQNIRHDISHKKPWVVIRDPGGPHYITCTTVKNSKVVANVICRVDEAKGLIPETRNDIQQWLELFFARSFSLMPISGHMSFRLVAPENNEIFPIGCRVSVGLPYVCLTSVHPRLVWRPCRHFSRQSSGPLLVGEPCQSKEKAFPSALKQAADKATNFFGSVLNKREALFVYWDPLPYCAYYHLQLPFIRIAGALRAQPHQHNPPLAVVQ</sequence>
<evidence type="ECO:0000313" key="3">
    <source>
        <dbReference type="EMBL" id="CAG5106760.1"/>
    </source>
</evidence>
<name>A0A8J2HSB7_COTCN</name>
<dbReference type="AlphaFoldDB" id="A0A8J2HSB7"/>
<keyword evidence="2" id="KW-0812">Transmembrane</keyword>
<comment type="caution">
    <text evidence="3">The sequence shown here is derived from an EMBL/GenBank/DDBJ whole genome shotgun (WGS) entry which is preliminary data.</text>
</comment>
<dbReference type="OrthoDB" id="186626at2759"/>